<dbReference type="PANTHER" id="PTHR34145:SF28">
    <property type="entry name" value="F-BOX DOMAIN-CONTAINING PROTEIN"/>
    <property type="match status" value="1"/>
</dbReference>
<dbReference type="Pfam" id="PF00646">
    <property type="entry name" value="F-box"/>
    <property type="match status" value="1"/>
</dbReference>
<dbReference type="EMBL" id="JAMFTS010000005">
    <property type="protein sequence ID" value="KAJ4745357.1"/>
    <property type="molecule type" value="Genomic_DNA"/>
</dbReference>
<dbReference type="PROSITE" id="PS50181">
    <property type="entry name" value="FBOX"/>
    <property type="match status" value="1"/>
</dbReference>
<dbReference type="InterPro" id="IPR032675">
    <property type="entry name" value="LRR_dom_sf"/>
</dbReference>
<reference evidence="2" key="1">
    <citation type="submission" date="2022-08" db="EMBL/GenBank/DDBJ databases">
        <authorList>
            <person name="Marques A."/>
        </authorList>
    </citation>
    <scope>NUCLEOTIDE SEQUENCE</scope>
    <source>
        <strain evidence="2">RhyPub2mFocal</strain>
        <tissue evidence="2">Leaves</tissue>
    </source>
</reference>
<evidence type="ECO:0000313" key="3">
    <source>
        <dbReference type="Proteomes" id="UP001140206"/>
    </source>
</evidence>
<name>A0AAV8BQ98_9POAL</name>
<organism evidence="2 3">
    <name type="scientific">Rhynchospora pubera</name>
    <dbReference type="NCBI Taxonomy" id="906938"/>
    <lineage>
        <taxon>Eukaryota</taxon>
        <taxon>Viridiplantae</taxon>
        <taxon>Streptophyta</taxon>
        <taxon>Embryophyta</taxon>
        <taxon>Tracheophyta</taxon>
        <taxon>Spermatophyta</taxon>
        <taxon>Magnoliopsida</taxon>
        <taxon>Liliopsida</taxon>
        <taxon>Poales</taxon>
        <taxon>Cyperaceae</taxon>
        <taxon>Cyperoideae</taxon>
        <taxon>Rhynchosporeae</taxon>
        <taxon>Rhynchospora</taxon>
    </lineage>
</organism>
<dbReference type="SUPFAM" id="SSF52047">
    <property type="entry name" value="RNI-like"/>
    <property type="match status" value="1"/>
</dbReference>
<dbReference type="AlphaFoldDB" id="A0AAV8BQ98"/>
<dbReference type="InterPro" id="IPR053772">
    <property type="entry name" value="At1g61320/At1g61330-like"/>
</dbReference>
<dbReference type="Gene3D" id="3.80.10.10">
    <property type="entry name" value="Ribonuclease Inhibitor"/>
    <property type="match status" value="1"/>
</dbReference>
<feature type="domain" description="F-box" evidence="1">
    <location>
        <begin position="17"/>
        <end position="65"/>
    </location>
</feature>
<dbReference type="SMART" id="SM00579">
    <property type="entry name" value="FBD"/>
    <property type="match status" value="1"/>
</dbReference>
<dbReference type="InterPro" id="IPR006566">
    <property type="entry name" value="FBD"/>
</dbReference>
<dbReference type="Proteomes" id="UP001140206">
    <property type="component" value="Chromosome 5"/>
</dbReference>
<keyword evidence="3" id="KW-1185">Reference proteome</keyword>
<protein>
    <submittedName>
        <fullName evidence="2">F-box family protein</fullName>
    </submittedName>
</protein>
<accession>A0AAV8BQ98</accession>
<gene>
    <name evidence="2" type="ORF">LUZ62_079762</name>
</gene>
<comment type="caution">
    <text evidence="2">The sequence shown here is derived from an EMBL/GenBank/DDBJ whole genome shotgun (WGS) entry which is preliminary data.</text>
</comment>
<dbReference type="InterPro" id="IPR036047">
    <property type="entry name" value="F-box-like_dom_sf"/>
</dbReference>
<evidence type="ECO:0000259" key="1">
    <source>
        <dbReference type="PROSITE" id="PS50181"/>
    </source>
</evidence>
<dbReference type="SUPFAM" id="SSF81383">
    <property type="entry name" value="F-box domain"/>
    <property type="match status" value="1"/>
</dbReference>
<dbReference type="InterPro" id="IPR055411">
    <property type="entry name" value="LRR_FXL15/At3g58940/PEG3-like"/>
</dbReference>
<proteinExistence type="predicted"/>
<sequence length="432" mass="48811">MAGSQRQKMRADIELNKDYLSNLPSEIIEDILVKLPIKEAVRTSVLSSKWKSSWASMPNLVFAEKCLPESELIESVDKVLRVHQGPVLKFELDSDQLANRKAINRWLLVLSKNGLKDLRLMFYVYNGCTVPSSLFSCHELQHLEISGCTINGPRCFRGLKLLRKLTLRACYLERITIKKFVSGCPFLESLTLIGVNKYDSLIIRSPNLKQLILVERFSDLLLETPNLTSATIFGYGLLPHGYKDFSPANDGCKSNILRAIGALSSIEELDIDSEFCEYLGSGPIPEKLPETFHHLKKISIRIDGRSKVVDTALCILRNVPNLKTLRLMLPCQNIWEEQRIATFSFLEQLEVVEILDFKDVGSLLAFAKFILGTAPKLEKLIIYGEDLYELEDGVGFQMKLASLPRLSSKAVILFGEVADIEFPSTFSYLWNI</sequence>
<dbReference type="PANTHER" id="PTHR34145">
    <property type="entry name" value="OS02G0105600 PROTEIN"/>
    <property type="match status" value="1"/>
</dbReference>
<dbReference type="Pfam" id="PF24758">
    <property type="entry name" value="LRR_At5g56370"/>
    <property type="match status" value="1"/>
</dbReference>
<dbReference type="InterPro" id="IPR001810">
    <property type="entry name" value="F-box_dom"/>
</dbReference>
<dbReference type="SMART" id="SM00256">
    <property type="entry name" value="FBOX"/>
    <property type="match status" value="1"/>
</dbReference>
<evidence type="ECO:0000313" key="2">
    <source>
        <dbReference type="EMBL" id="KAJ4745357.1"/>
    </source>
</evidence>